<feature type="domain" description="Fibronectin type-III" evidence="1">
    <location>
        <begin position="141"/>
        <end position="234"/>
    </location>
</feature>
<dbReference type="OrthoDB" id="2051435at2"/>
<dbReference type="InterPro" id="IPR003961">
    <property type="entry name" value="FN3_dom"/>
</dbReference>
<dbReference type="STRING" id="1577792.QX51_10245"/>
<dbReference type="InterPro" id="IPR013783">
    <property type="entry name" value="Ig-like_fold"/>
</dbReference>
<comment type="caution">
    <text evidence="2">The sequence shown here is derived from an EMBL/GenBank/DDBJ whole genome shotgun (WGS) entry which is preliminary data.</text>
</comment>
<accession>A0A0B3VWS4</accession>
<organism evidence="2 3">
    <name type="scientific">Terrisporobacter othiniensis</name>
    <dbReference type="NCBI Taxonomy" id="1577792"/>
    <lineage>
        <taxon>Bacteria</taxon>
        <taxon>Bacillati</taxon>
        <taxon>Bacillota</taxon>
        <taxon>Clostridia</taxon>
        <taxon>Peptostreptococcales</taxon>
        <taxon>Peptostreptococcaceae</taxon>
        <taxon>Terrisporobacter</taxon>
    </lineage>
</organism>
<proteinExistence type="predicted"/>
<dbReference type="AlphaFoldDB" id="A0A0B3VWS4"/>
<dbReference type="SUPFAM" id="SSF49265">
    <property type="entry name" value="Fibronectin type III"/>
    <property type="match status" value="1"/>
</dbReference>
<dbReference type="SMART" id="SM00060">
    <property type="entry name" value="FN3"/>
    <property type="match status" value="2"/>
</dbReference>
<dbReference type="PROSITE" id="PS50853">
    <property type="entry name" value="FN3"/>
    <property type="match status" value="2"/>
</dbReference>
<evidence type="ECO:0000313" key="3">
    <source>
        <dbReference type="Proteomes" id="UP000031189"/>
    </source>
</evidence>
<dbReference type="InterPro" id="IPR058692">
    <property type="entry name" value="Fn3_SaeA_2nd"/>
</dbReference>
<dbReference type="Proteomes" id="UP000031189">
    <property type="component" value="Unassembled WGS sequence"/>
</dbReference>
<dbReference type="RefSeq" id="WP_039679822.1">
    <property type="nucleotide sequence ID" value="NZ_JAXECK010000027.1"/>
</dbReference>
<name>A0A0B3VWS4_9FIRM</name>
<dbReference type="InterPro" id="IPR036116">
    <property type="entry name" value="FN3_sf"/>
</dbReference>
<protein>
    <recommendedName>
        <fullName evidence="1">Fibronectin type-III domain-containing protein</fullName>
    </recommendedName>
</protein>
<evidence type="ECO:0000259" key="1">
    <source>
        <dbReference type="PROSITE" id="PS50853"/>
    </source>
</evidence>
<evidence type="ECO:0000313" key="2">
    <source>
        <dbReference type="EMBL" id="KHS57064.1"/>
    </source>
</evidence>
<reference evidence="2 3" key="1">
    <citation type="submission" date="2014-12" db="EMBL/GenBank/DDBJ databases">
        <title>Draft genome sequence of Terrisporobacter sp. 08-306576, isolated from the blood culture of a bacteremia patient.</title>
        <authorList>
            <person name="Lund L.C."/>
            <person name="Sydenham T.V."/>
            <person name="Hogh S.V."/>
            <person name="Skov M.N."/>
            <person name="Kemp M."/>
            <person name="Justesen U.S."/>
        </authorList>
    </citation>
    <scope>NUCLEOTIDE SEQUENCE [LARGE SCALE GENOMIC DNA]</scope>
    <source>
        <strain evidence="2 3">08-306576</strain>
    </source>
</reference>
<keyword evidence="3" id="KW-1185">Reference proteome</keyword>
<dbReference type="EMBL" id="JWHR01000093">
    <property type="protein sequence ID" value="KHS57064.1"/>
    <property type="molecule type" value="Genomic_DNA"/>
</dbReference>
<sequence>MVKKFRNTMVVFLTLTLIISNLGSITYSFAQTNKVNQSITTDCKPDKVTNVQVAKKTSTCIKLQWSSVKCATGYRIYRSTMKNGIYRKIEGVCGKTTCYVDKDLDCGTNYYYKIRAFKKVGDKTCLGCPSDILDTTTCPAVVKFLNANCVSNSSIELDWQTVYRSSGYEVYRAISENGNYERIATLTDNGKTSFRDKNLRRGKKYYYKVRAFKELNGQICFGEYSDILDVCTEK</sequence>
<feature type="domain" description="Fibronectin type-III" evidence="1">
    <location>
        <begin position="47"/>
        <end position="140"/>
    </location>
</feature>
<dbReference type="Pfam" id="PF25833">
    <property type="entry name" value="Fn3_SaeA_3rd"/>
    <property type="match status" value="1"/>
</dbReference>
<gene>
    <name evidence="2" type="ORF">QX51_10245</name>
</gene>
<dbReference type="CDD" id="cd00063">
    <property type="entry name" value="FN3"/>
    <property type="match status" value="2"/>
</dbReference>
<dbReference type="Pfam" id="PF00041">
    <property type="entry name" value="fn3"/>
    <property type="match status" value="1"/>
</dbReference>
<dbReference type="Gene3D" id="2.60.40.10">
    <property type="entry name" value="Immunoglobulins"/>
    <property type="match status" value="2"/>
</dbReference>